<accession>A0ACD3Z3H1</accession>
<evidence type="ECO:0000313" key="1">
    <source>
        <dbReference type="EMBL" id="UPK95813.1"/>
    </source>
</evidence>
<evidence type="ECO:0000313" key="2">
    <source>
        <dbReference type="Proteomes" id="UP000830768"/>
    </source>
</evidence>
<keyword evidence="2" id="KW-1185">Reference proteome</keyword>
<sequence length="789" mass="87984">MSENEQSPAGPTPIPTGLARLPRKRAPRACAKCRKRKVRCDVTRVFPCTNCRLDGLDCMVSLNGLFYPRSFEQHTASLIHGNPVDQSPPDANCLETVVATSSEDGGRRTNPPKSDLAEDTSHTPNHVTNGNFEATMAALGSEKSFAMRESSVDYMRYSVDILFSSIPFLSAPAVDAGNLGLFNSPDCLRIPAAFVLDDFIRKYFLYVHPILPLLNEGDFWKIYEAQPGNLTSSLPPPVSLLLLQSMMFASCPFVTQESIAALGFYSIQQARLSFYMKAKILYDHKTDPNPLSVAQAALLLADWTETKWLGVAICNAKIAGADKYNTAIGTKYPTPKHNRRQNILKRVWWCCIIQDRIMSLCARRKMQIGREQFNSEPNTPLDYGDLMDEIDGSKVYDATSKRFLIQMLQQLAQFCLYLADILALVYPIKDAPNHDNELNDRLLQTQQLRRGLHCWSKLSMEPLSPVDLPFASKASNEAIVLFTNLLCIYHQSARVALGNYDLYLVLTAGLTNQNAETSNNLRCVNGMLAELESALASTTDCLKRLKPLKLACRLPSSIVACLTLPLASSLLDIKLFLAFCHGTQYSPQMAKKKCRLDTLRWVLSELRPRYHGVESALTLVQHLMECVSPARTTGGVPTKGHRDGLGTDPCCYLVLAMFLDLGLDRSRLPQEREVSSTLRELASRAGFFNYQKGLNRRDTDALSALPELSFHNLSKWFGIGQRTQLRSGLRSPRNRSLEESVTDSDESLVGSEDSGRCYTQVEGRLPSDPEQLLRAVTDWIGIDQLLDFS</sequence>
<proteinExistence type="predicted"/>
<protein>
    <submittedName>
        <fullName evidence="1">Uncharacterized protein</fullName>
    </submittedName>
</protein>
<gene>
    <name evidence="1" type="ORF">LCI18_006748</name>
</gene>
<dbReference type="Proteomes" id="UP000830768">
    <property type="component" value="Chromosome 5"/>
</dbReference>
<organism evidence="1 2">
    <name type="scientific">Fusarium solani subsp. cucurbitae</name>
    <name type="common">Neocosmosporum cucurbitae</name>
    <dbReference type="NCBI Taxonomy" id="2747967"/>
    <lineage>
        <taxon>Eukaryota</taxon>
        <taxon>Fungi</taxon>
        <taxon>Dikarya</taxon>
        <taxon>Ascomycota</taxon>
        <taxon>Pezizomycotina</taxon>
        <taxon>Sordariomycetes</taxon>
        <taxon>Hypocreomycetidae</taxon>
        <taxon>Hypocreales</taxon>
        <taxon>Nectriaceae</taxon>
        <taxon>Fusarium</taxon>
        <taxon>Fusarium solani species complex</taxon>
    </lineage>
</organism>
<reference evidence="1" key="1">
    <citation type="submission" date="2021-11" db="EMBL/GenBank/DDBJ databases">
        <title>Fusarium solani-melongenae Genome sequencing and assembly.</title>
        <authorList>
            <person name="Xie S."/>
            <person name="Huang L."/>
            <person name="Zhang X."/>
        </authorList>
    </citation>
    <scope>NUCLEOTIDE SEQUENCE</scope>
    <source>
        <strain evidence="1">CRI 24-3</strain>
    </source>
</reference>
<dbReference type="EMBL" id="CP090034">
    <property type="protein sequence ID" value="UPK95813.1"/>
    <property type="molecule type" value="Genomic_DNA"/>
</dbReference>
<name>A0ACD3Z3H1_FUSSC</name>